<keyword evidence="3 6" id="KW-0694">RNA-binding</keyword>
<dbReference type="Gene3D" id="3.30.420.100">
    <property type="match status" value="1"/>
</dbReference>
<proteinExistence type="inferred from homology"/>
<evidence type="ECO:0000313" key="8">
    <source>
        <dbReference type="Proteomes" id="UP000070263"/>
    </source>
</evidence>
<comment type="function">
    <text evidence="6">This is one of the proteins that bind and probably mediate the attachment of the 5S RNA into the large ribosomal subunit, where it forms part of the central protuberance.</text>
</comment>
<evidence type="ECO:0000256" key="2">
    <source>
        <dbReference type="ARBA" id="ARBA00022730"/>
    </source>
</evidence>
<dbReference type="HAMAP" id="MF_01337_A">
    <property type="entry name" value="Ribosomal_uL18_A"/>
    <property type="match status" value="1"/>
</dbReference>
<protein>
    <recommendedName>
        <fullName evidence="6">Large ribosomal subunit protein uL18</fullName>
    </recommendedName>
</protein>
<dbReference type="PANTHER" id="PTHR23410:SF12">
    <property type="entry name" value="LARGE RIBOSOMAL SUBUNIT PROTEIN UL18"/>
    <property type="match status" value="1"/>
</dbReference>
<gene>
    <name evidence="6" type="primary">rpl18</name>
    <name evidence="7" type="ORF">AKJ51_04670</name>
</gene>
<dbReference type="InterPro" id="IPR005485">
    <property type="entry name" value="Rbsml_uL18_euk_arch"/>
</dbReference>
<comment type="similarity">
    <text evidence="1 6">Belongs to the universal ribosomal protein uL18 family.</text>
</comment>
<keyword evidence="4 6" id="KW-0689">Ribosomal protein</keyword>
<dbReference type="CDD" id="cd00432">
    <property type="entry name" value="Ribosomal_L18_L5e"/>
    <property type="match status" value="1"/>
</dbReference>
<dbReference type="InterPro" id="IPR057268">
    <property type="entry name" value="Ribosomal_L18"/>
</dbReference>
<accession>A0A133VHD2</accession>
<dbReference type="PANTHER" id="PTHR23410">
    <property type="entry name" value="RIBOSOMAL PROTEIN L5-RELATED"/>
    <property type="match status" value="1"/>
</dbReference>
<dbReference type="Proteomes" id="UP000070263">
    <property type="component" value="Unassembled WGS sequence"/>
</dbReference>
<sequence length="198" mass="22907">MTDHGPHRRVPYRREREKRTDYYYRRSLLRSGRPRFIARHSLKNVRAQVATPSSEGDEILASAYSGELSKWNWRGYKSNTPAAYLVGLLCGYRAKETGVNECILDIDRYVASPQAKIFAILKGGVEAGLDIPHKKRILPSEERCKGEHISNYAQKLKSEEEEKYKSQFSSYIRRDLPPEDLPDHFKKVKEAIQTEYGE</sequence>
<dbReference type="GO" id="GO:0008097">
    <property type="term" value="F:5S rRNA binding"/>
    <property type="evidence" value="ECO:0007669"/>
    <property type="project" value="InterPro"/>
</dbReference>
<evidence type="ECO:0000313" key="7">
    <source>
        <dbReference type="EMBL" id="KXB05842.1"/>
    </source>
</evidence>
<evidence type="ECO:0000256" key="5">
    <source>
        <dbReference type="ARBA" id="ARBA00023274"/>
    </source>
</evidence>
<keyword evidence="5 6" id="KW-0687">Ribonucleoprotein</keyword>
<dbReference type="InterPro" id="IPR057267">
    <property type="entry name" value="Rbsml_uL18_arch"/>
</dbReference>
<dbReference type="GO" id="GO:0022625">
    <property type="term" value="C:cytosolic large ribosomal subunit"/>
    <property type="evidence" value="ECO:0007669"/>
    <property type="project" value="TreeGrafter"/>
</dbReference>
<evidence type="ECO:0000256" key="6">
    <source>
        <dbReference type="HAMAP-Rule" id="MF_01337"/>
    </source>
</evidence>
<dbReference type="EMBL" id="LHYE01000074">
    <property type="protein sequence ID" value="KXB05842.1"/>
    <property type="molecule type" value="Genomic_DNA"/>
</dbReference>
<name>A0A133VHD2_9EURY</name>
<comment type="caution">
    <text evidence="7">The sequence shown here is derived from an EMBL/GenBank/DDBJ whole genome shotgun (WGS) entry which is preliminary data.</text>
</comment>
<keyword evidence="2 6" id="KW-0699">rRNA-binding</keyword>
<dbReference type="Pfam" id="PF17144">
    <property type="entry name" value="Ribosomal_L5e"/>
    <property type="match status" value="1"/>
</dbReference>
<evidence type="ECO:0000256" key="3">
    <source>
        <dbReference type="ARBA" id="ARBA00022884"/>
    </source>
</evidence>
<dbReference type="AlphaFoldDB" id="A0A133VHD2"/>
<dbReference type="GO" id="GO:0000027">
    <property type="term" value="P:ribosomal large subunit assembly"/>
    <property type="evidence" value="ECO:0007669"/>
    <property type="project" value="TreeGrafter"/>
</dbReference>
<reference evidence="7 8" key="1">
    <citation type="journal article" date="2016" name="Sci. Rep.">
        <title>Metabolic traits of an uncultured archaeal lineage -MSBL1- from brine pools of the Red Sea.</title>
        <authorList>
            <person name="Mwirichia R."/>
            <person name="Alam I."/>
            <person name="Rashid M."/>
            <person name="Vinu M."/>
            <person name="Ba-Alawi W."/>
            <person name="Anthony Kamau A."/>
            <person name="Kamanda Ngugi D."/>
            <person name="Goker M."/>
            <person name="Klenk H.P."/>
            <person name="Bajic V."/>
            <person name="Stingl U."/>
        </authorList>
    </citation>
    <scope>NUCLEOTIDE SEQUENCE [LARGE SCALE GENOMIC DNA]</scope>
    <source>
        <strain evidence="7">SCGC-AAA382A20</strain>
    </source>
</reference>
<dbReference type="GO" id="GO:0003735">
    <property type="term" value="F:structural constituent of ribosome"/>
    <property type="evidence" value="ECO:0007669"/>
    <property type="project" value="InterPro"/>
</dbReference>
<dbReference type="NCBIfam" id="NF006342">
    <property type="entry name" value="PRK08569.1"/>
    <property type="match status" value="1"/>
</dbReference>
<keyword evidence="8" id="KW-1185">Reference proteome</keyword>
<dbReference type="GO" id="GO:0006412">
    <property type="term" value="P:translation"/>
    <property type="evidence" value="ECO:0007669"/>
    <property type="project" value="UniProtKB-UniRule"/>
</dbReference>
<dbReference type="SUPFAM" id="SSF53137">
    <property type="entry name" value="Translational machinery components"/>
    <property type="match status" value="1"/>
</dbReference>
<organism evidence="7 8">
    <name type="scientific">candidate division MSBL1 archaeon SCGC-AAA382A20</name>
    <dbReference type="NCBI Taxonomy" id="1698280"/>
    <lineage>
        <taxon>Archaea</taxon>
        <taxon>Methanobacteriati</taxon>
        <taxon>Methanobacteriota</taxon>
        <taxon>candidate division MSBL1</taxon>
    </lineage>
</organism>
<evidence type="ECO:0000256" key="4">
    <source>
        <dbReference type="ARBA" id="ARBA00022980"/>
    </source>
</evidence>
<evidence type="ECO:0000256" key="1">
    <source>
        <dbReference type="ARBA" id="ARBA00007116"/>
    </source>
</evidence>
<comment type="subunit">
    <text evidence="6">Part of the 50S ribosomal subunit. Contacts the 5S and 23S rRNAs.</text>
</comment>